<organism evidence="2 3">
    <name type="scientific">Blattamonas nauphoetae</name>
    <dbReference type="NCBI Taxonomy" id="2049346"/>
    <lineage>
        <taxon>Eukaryota</taxon>
        <taxon>Metamonada</taxon>
        <taxon>Preaxostyla</taxon>
        <taxon>Oxymonadida</taxon>
        <taxon>Blattamonas</taxon>
    </lineage>
</organism>
<sequence>MHTQCDAGSVPPLSKVHGPFGPPHAQPNPSTAFLPSALLIHSNRSVETRMRDNCGMSVNDEETRPFPVLTSTPNIARWPFCEMTDPHPKGQCDRSSIDTNGDEGVGEATNTWSDGSEWRRTRTLPRVECGRWRWSADVGWVDCGGGWDRRRVSDGVTRAGVSRDDETKRSVCIWWRSKAMTGMHSKGVRVRKE</sequence>
<protein>
    <submittedName>
        <fullName evidence="2">Uncharacterized protein</fullName>
    </submittedName>
</protein>
<evidence type="ECO:0000313" key="3">
    <source>
        <dbReference type="Proteomes" id="UP001281761"/>
    </source>
</evidence>
<proteinExistence type="predicted"/>
<name>A0ABQ9XND0_9EUKA</name>
<comment type="caution">
    <text evidence="2">The sequence shown here is derived from an EMBL/GenBank/DDBJ whole genome shotgun (WGS) entry which is preliminary data.</text>
</comment>
<dbReference type="EMBL" id="JARBJD010000085">
    <property type="protein sequence ID" value="KAK2953917.1"/>
    <property type="molecule type" value="Genomic_DNA"/>
</dbReference>
<keyword evidence="3" id="KW-1185">Reference proteome</keyword>
<reference evidence="2 3" key="1">
    <citation type="journal article" date="2022" name="bioRxiv">
        <title>Genomics of Preaxostyla Flagellates Illuminates Evolutionary Transitions and the Path Towards Mitochondrial Loss.</title>
        <authorList>
            <person name="Novak L.V.F."/>
            <person name="Treitli S.C."/>
            <person name="Pyrih J."/>
            <person name="Halakuc P."/>
            <person name="Pipaliya S.V."/>
            <person name="Vacek V."/>
            <person name="Brzon O."/>
            <person name="Soukal P."/>
            <person name="Eme L."/>
            <person name="Dacks J.B."/>
            <person name="Karnkowska A."/>
            <person name="Elias M."/>
            <person name="Hampl V."/>
        </authorList>
    </citation>
    <scope>NUCLEOTIDE SEQUENCE [LARGE SCALE GENOMIC DNA]</scope>
    <source>
        <strain evidence="2">NAU3</strain>
        <tissue evidence="2">Gut</tissue>
    </source>
</reference>
<dbReference type="Proteomes" id="UP001281761">
    <property type="component" value="Unassembled WGS sequence"/>
</dbReference>
<feature type="region of interest" description="Disordered" evidence="1">
    <location>
        <begin position="1"/>
        <end position="32"/>
    </location>
</feature>
<evidence type="ECO:0000313" key="2">
    <source>
        <dbReference type="EMBL" id="KAK2953917.1"/>
    </source>
</evidence>
<accession>A0ABQ9XND0</accession>
<evidence type="ECO:0000256" key="1">
    <source>
        <dbReference type="SAM" id="MobiDB-lite"/>
    </source>
</evidence>
<gene>
    <name evidence="2" type="ORF">BLNAU_11177</name>
</gene>